<dbReference type="InterPro" id="IPR036291">
    <property type="entry name" value="NAD(P)-bd_dom_sf"/>
</dbReference>
<keyword evidence="4" id="KW-1185">Reference proteome</keyword>
<dbReference type="SUPFAM" id="SSF51735">
    <property type="entry name" value="NAD(P)-binding Rossmann-fold domains"/>
    <property type="match status" value="1"/>
</dbReference>
<keyword evidence="2" id="KW-0560">Oxidoreductase</keyword>
<sequence length="277" mass="29808">MALYKKALVVGATSGIGEALAVKLAETGTHVIAVGRREDRLQALVGKAPQGTISIMILDITELSSIATFAQVVLAAHPDLDAVILNSGVQRAFDFGKPETVDLATLELELKTNYTAYVYLVTAFLPHLQTLSKTNKAYLVFISATLGLVPTLVRTPNYNASKAALHSFITTMRQQQIDAGFEQLRVVEVFPPAVQTELHDTVHQPDLVGGDALGMPLAAFTSELFTKLSADPKLFVAIGAQAEALVAEGGLEDQRQKLFEAQQVHVKAAISKFLKKD</sequence>
<evidence type="ECO:0000313" key="3">
    <source>
        <dbReference type="EMBL" id="CAK7230856.1"/>
    </source>
</evidence>
<dbReference type="GO" id="GO:0003677">
    <property type="term" value="F:DNA binding"/>
    <property type="evidence" value="ECO:0007669"/>
    <property type="project" value="UniProtKB-KW"/>
</dbReference>
<proteinExistence type="inferred from homology"/>
<evidence type="ECO:0000313" key="4">
    <source>
        <dbReference type="Proteomes" id="UP001642406"/>
    </source>
</evidence>
<dbReference type="PRINTS" id="PR00081">
    <property type="entry name" value="GDHRDH"/>
</dbReference>
<comment type="caution">
    <text evidence="3">The sequence shown here is derived from an EMBL/GenBank/DDBJ whole genome shotgun (WGS) entry which is preliminary data.</text>
</comment>
<dbReference type="Pfam" id="PF00106">
    <property type="entry name" value="adh_short"/>
    <property type="match status" value="1"/>
</dbReference>
<dbReference type="PANTHER" id="PTHR43669">
    <property type="entry name" value="5-KETO-D-GLUCONATE 5-REDUCTASE"/>
    <property type="match status" value="1"/>
</dbReference>
<protein>
    <submittedName>
        <fullName evidence="3">UV-damaged DNA-binding protein rad7</fullName>
    </submittedName>
</protein>
<reference evidence="3 4" key="1">
    <citation type="submission" date="2024-01" db="EMBL/GenBank/DDBJ databases">
        <authorList>
            <person name="Allen C."/>
            <person name="Tagirdzhanova G."/>
        </authorList>
    </citation>
    <scope>NUCLEOTIDE SEQUENCE [LARGE SCALE GENOMIC DNA]</scope>
</reference>
<dbReference type="InterPro" id="IPR002347">
    <property type="entry name" value="SDR_fam"/>
</dbReference>
<dbReference type="Gene3D" id="3.40.50.720">
    <property type="entry name" value="NAD(P)-binding Rossmann-like Domain"/>
    <property type="match status" value="1"/>
</dbReference>
<name>A0ABP0CIB0_9PEZI</name>
<gene>
    <name evidence="3" type="primary">RAD7_2</name>
    <name evidence="3" type="ORF">SBRCBS47491_007730</name>
</gene>
<dbReference type="Proteomes" id="UP001642406">
    <property type="component" value="Unassembled WGS sequence"/>
</dbReference>
<dbReference type="PANTHER" id="PTHR43669:SF11">
    <property type="entry name" value="SHORT-CHAIN DEHYDROGENASE_OXIDOREDUCTASE"/>
    <property type="match status" value="1"/>
</dbReference>
<dbReference type="EMBL" id="CAWUHC010000090">
    <property type="protein sequence ID" value="CAK7230856.1"/>
    <property type="molecule type" value="Genomic_DNA"/>
</dbReference>
<keyword evidence="3" id="KW-0238">DNA-binding</keyword>
<evidence type="ECO:0000256" key="2">
    <source>
        <dbReference type="ARBA" id="ARBA00023002"/>
    </source>
</evidence>
<organism evidence="3 4">
    <name type="scientific">Sporothrix bragantina</name>
    <dbReference type="NCBI Taxonomy" id="671064"/>
    <lineage>
        <taxon>Eukaryota</taxon>
        <taxon>Fungi</taxon>
        <taxon>Dikarya</taxon>
        <taxon>Ascomycota</taxon>
        <taxon>Pezizomycotina</taxon>
        <taxon>Sordariomycetes</taxon>
        <taxon>Sordariomycetidae</taxon>
        <taxon>Ophiostomatales</taxon>
        <taxon>Ophiostomataceae</taxon>
        <taxon>Sporothrix</taxon>
    </lineage>
</organism>
<accession>A0ABP0CIB0</accession>
<comment type="similarity">
    <text evidence="1">Belongs to the short-chain dehydrogenases/reductases (SDR) family.</text>
</comment>
<evidence type="ECO:0000256" key="1">
    <source>
        <dbReference type="ARBA" id="ARBA00006484"/>
    </source>
</evidence>